<feature type="domain" description="HTH gntR-type" evidence="4">
    <location>
        <begin position="18"/>
        <end position="86"/>
    </location>
</feature>
<evidence type="ECO:0000256" key="3">
    <source>
        <dbReference type="ARBA" id="ARBA00023163"/>
    </source>
</evidence>
<dbReference type="Pfam" id="PF00392">
    <property type="entry name" value="GntR"/>
    <property type="match status" value="1"/>
</dbReference>
<dbReference type="AlphaFoldDB" id="A0A5N5EIF6"/>
<dbReference type="Gene3D" id="1.10.10.10">
    <property type="entry name" value="Winged helix-like DNA-binding domain superfamily/Winged helix DNA-binding domain"/>
    <property type="match status" value="1"/>
</dbReference>
<dbReference type="GO" id="GO:0003700">
    <property type="term" value="F:DNA-binding transcription factor activity"/>
    <property type="evidence" value="ECO:0007669"/>
    <property type="project" value="InterPro"/>
</dbReference>
<evidence type="ECO:0000256" key="1">
    <source>
        <dbReference type="ARBA" id="ARBA00023015"/>
    </source>
</evidence>
<evidence type="ECO:0000313" key="6">
    <source>
        <dbReference type="Proteomes" id="UP000326907"/>
    </source>
</evidence>
<dbReference type="InterPro" id="IPR036388">
    <property type="entry name" value="WH-like_DNA-bd_sf"/>
</dbReference>
<name>A0A5N5EIF6_9ACTN</name>
<dbReference type="SMART" id="SM00345">
    <property type="entry name" value="HTH_GNTR"/>
    <property type="match status" value="1"/>
</dbReference>
<dbReference type="PANTHER" id="PTHR38445">
    <property type="entry name" value="HTH-TYPE TRANSCRIPTIONAL REPRESSOR YTRA"/>
    <property type="match status" value="1"/>
</dbReference>
<accession>A0A5N5EIF6</accession>
<protein>
    <submittedName>
        <fullName evidence="5">GntR family transcriptional regulator</fullName>
    </submittedName>
</protein>
<keyword evidence="6" id="KW-1185">Reference proteome</keyword>
<evidence type="ECO:0000259" key="4">
    <source>
        <dbReference type="PROSITE" id="PS50949"/>
    </source>
</evidence>
<dbReference type="GO" id="GO:0003677">
    <property type="term" value="F:DNA binding"/>
    <property type="evidence" value="ECO:0007669"/>
    <property type="project" value="UniProtKB-KW"/>
</dbReference>
<dbReference type="EMBL" id="VYUA01000018">
    <property type="protein sequence ID" value="KAB2590646.1"/>
    <property type="molecule type" value="Genomic_DNA"/>
</dbReference>
<keyword evidence="3" id="KW-0804">Transcription</keyword>
<dbReference type="PROSITE" id="PS50949">
    <property type="entry name" value="HTH_GNTR"/>
    <property type="match status" value="1"/>
</dbReference>
<reference evidence="5 6" key="1">
    <citation type="submission" date="2019-09" db="EMBL/GenBank/DDBJ databases">
        <authorList>
            <person name="Liu P."/>
        </authorList>
    </citation>
    <scope>NUCLEOTIDE SEQUENCE [LARGE SCALE GENOMIC DNA]</scope>
    <source>
        <strain evidence="5 6">TRM68085</strain>
    </source>
</reference>
<dbReference type="SUPFAM" id="SSF46785">
    <property type="entry name" value="Winged helix' DNA-binding domain"/>
    <property type="match status" value="1"/>
</dbReference>
<keyword evidence="2" id="KW-0238">DNA-binding</keyword>
<dbReference type="CDD" id="cd07377">
    <property type="entry name" value="WHTH_GntR"/>
    <property type="match status" value="1"/>
</dbReference>
<dbReference type="PANTHER" id="PTHR38445:SF9">
    <property type="entry name" value="HTH-TYPE TRANSCRIPTIONAL REPRESSOR YTRA"/>
    <property type="match status" value="1"/>
</dbReference>
<dbReference type="InterPro" id="IPR036390">
    <property type="entry name" value="WH_DNA-bd_sf"/>
</dbReference>
<dbReference type="Proteomes" id="UP000326907">
    <property type="component" value="Unassembled WGS sequence"/>
</dbReference>
<sequence>MTEKPAAEKIVLDPDSGIAPYEQLRTQLSEQARSGVLPVGHRLPTVRGFAEELGLAANTVAKAYRALEADGVIETRGRNGTFVAAAGGAAEQKAATAAQLYAETAERLGLTRQQALALAKDAVRAAYGD</sequence>
<keyword evidence="1" id="KW-0805">Transcription regulation</keyword>
<comment type="caution">
    <text evidence="5">The sequence shown here is derived from an EMBL/GenBank/DDBJ whole genome shotgun (WGS) entry which is preliminary data.</text>
</comment>
<proteinExistence type="predicted"/>
<organism evidence="5 6">
    <name type="scientific">Streptomyces arboris</name>
    <dbReference type="NCBI Taxonomy" id="2600619"/>
    <lineage>
        <taxon>Bacteria</taxon>
        <taxon>Bacillati</taxon>
        <taxon>Actinomycetota</taxon>
        <taxon>Actinomycetes</taxon>
        <taxon>Kitasatosporales</taxon>
        <taxon>Streptomycetaceae</taxon>
        <taxon>Streptomyces</taxon>
    </lineage>
</organism>
<dbReference type="InterPro" id="IPR000524">
    <property type="entry name" value="Tscrpt_reg_HTH_GntR"/>
</dbReference>
<evidence type="ECO:0000313" key="5">
    <source>
        <dbReference type="EMBL" id="KAB2590646.1"/>
    </source>
</evidence>
<dbReference type="RefSeq" id="WP_151511594.1">
    <property type="nucleotide sequence ID" value="NZ_JBHUTW010000012.1"/>
</dbReference>
<evidence type="ECO:0000256" key="2">
    <source>
        <dbReference type="ARBA" id="ARBA00023125"/>
    </source>
</evidence>
<gene>
    <name evidence="5" type="ORF">F5983_20310</name>
</gene>